<protein>
    <submittedName>
        <fullName evidence="1">Uncharacterized protein</fullName>
    </submittedName>
</protein>
<proteinExistence type="predicted"/>
<accession>A0ABW8LNN1</accession>
<dbReference type="EMBL" id="JBJDQH010000006">
    <property type="protein sequence ID" value="MFK4267178.1"/>
    <property type="molecule type" value="Genomic_DNA"/>
</dbReference>
<keyword evidence="2" id="KW-1185">Reference proteome</keyword>
<name>A0ABW8LNN1_9ACTN</name>
<sequence>MTGHHADAVQLPPPPALGTVDHALWAARRCTCHTGTPRPAPLPRWAAVLGHACGVGPFEARPGERPGLRGHLGETRVTAGGNTPITPGSYAYEPVAHQLVPARVDHARTYDGALALHLDDDTGETAACVRLVAAACGLCTHAAGPDTLLLYASTATTPASGGMEDALAALPVEPPVYTAALGRLTASDLLTLLHKAAPDPPYRVTVRSVDGMDAGVYRADMAQGPLEPVWHGPTAPYAHVLTRGGHPAAAALADAAAIVHLVGGHGTPRAADALRVRVAASAAGLAAWCDDAATPAATALLGLIPGVADVTCHITIGRAWPEPRLRIPVRLATSGALP</sequence>
<organism evidence="1 2">
    <name type="scientific">Streptomyces milbemycinicus</name>
    <dbReference type="NCBI Taxonomy" id="476552"/>
    <lineage>
        <taxon>Bacteria</taxon>
        <taxon>Bacillati</taxon>
        <taxon>Actinomycetota</taxon>
        <taxon>Actinomycetes</taxon>
        <taxon>Kitasatosporales</taxon>
        <taxon>Streptomycetaceae</taxon>
        <taxon>Streptomyces</taxon>
    </lineage>
</organism>
<comment type="caution">
    <text evidence="1">The sequence shown here is derived from an EMBL/GenBank/DDBJ whole genome shotgun (WGS) entry which is preliminary data.</text>
</comment>
<evidence type="ECO:0000313" key="2">
    <source>
        <dbReference type="Proteomes" id="UP001620295"/>
    </source>
</evidence>
<reference evidence="1 2" key="1">
    <citation type="submission" date="2024-11" db="EMBL/GenBank/DDBJ databases">
        <title>The Natural Products Discovery Center: Release of the First 8490 Sequenced Strains for Exploring Actinobacteria Biosynthetic Diversity.</title>
        <authorList>
            <person name="Kalkreuter E."/>
            <person name="Kautsar S.A."/>
            <person name="Yang D."/>
            <person name="Bader C.D."/>
            <person name="Teijaro C.N."/>
            <person name="Fluegel L."/>
            <person name="Davis C.M."/>
            <person name="Simpson J.R."/>
            <person name="Lauterbach L."/>
            <person name="Steele A.D."/>
            <person name="Gui C."/>
            <person name="Meng S."/>
            <person name="Li G."/>
            <person name="Viehrig K."/>
            <person name="Ye F."/>
            <person name="Su P."/>
            <person name="Kiefer A.F."/>
            <person name="Nichols A."/>
            <person name="Cepeda A.J."/>
            <person name="Yan W."/>
            <person name="Fan B."/>
            <person name="Jiang Y."/>
            <person name="Adhikari A."/>
            <person name="Zheng C.-J."/>
            <person name="Schuster L."/>
            <person name="Cowan T.M."/>
            <person name="Smanski M.J."/>
            <person name="Chevrette M.G."/>
            <person name="De Carvalho L.P.S."/>
            <person name="Shen B."/>
        </authorList>
    </citation>
    <scope>NUCLEOTIDE SEQUENCE [LARGE SCALE GENOMIC DNA]</scope>
    <source>
        <strain evidence="1 2">NPDC020863</strain>
    </source>
</reference>
<dbReference type="Proteomes" id="UP001620295">
    <property type="component" value="Unassembled WGS sequence"/>
</dbReference>
<gene>
    <name evidence="1" type="ORF">ACI2L5_19885</name>
</gene>
<dbReference type="RefSeq" id="WP_404746737.1">
    <property type="nucleotide sequence ID" value="NZ_JBJDQH010000006.1"/>
</dbReference>
<evidence type="ECO:0000313" key="1">
    <source>
        <dbReference type="EMBL" id="MFK4267178.1"/>
    </source>
</evidence>